<dbReference type="InterPro" id="IPR031651">
    <property type="entry name" value="DUF4709"/>
</dbReference>
<dbReference type="Pfam" id="PF15821">
    <property type="entry name" value="DUF4709"/>
    <property type="match status" value="1"/>
</dbReference>
<dbReference type="Proteomes" id="UP001501920">
    <property type="component" value="Chromosome 19"/>
</dbReference>
<dbReference type="InterPro" id="IPR040119">
    <property type="entry name" value="C10orf67-like"/>
</dbReference>
<dbReference type="PANTHER" id="PTHR22382:SF7">
    <property type="entry name" value="RIKEN CDNA 4921504E06 GENE"/>
    <property type="match status" value="1"/>
</dbReference>
<reference evidence="4" key="2">
    <citation type="submission" date="2025-08" db="UniProtKB">
        <authorList>
            <consortium name="Ensembl"/>
        </authorList>
    </citation>
    <scope>IDENTIFICATION</scope>
</reference>
<proteinExistence type="predicted"/>
<keyword evidence="1" id="KW-0175">Coiled coil</keyword>
<dbReference type="PANTHER" id="PTHR22382">
    <property type="entry name" value="RIKEN CDNA 4921504E06 GENE"/>
    <property type="match status" value="1"/>
</dbReference>
<feature type="domain" description="DUF4709" evidence="3">
    <location>
        <begin position="27"/>
        <end position="135"/>
    </location>
</feature>
<evidence type="ECO:0000313" key="5">
    <source>
        <dbReference type="Proteomes" id="UP001501920"/>
    </source>
</evidence>
<sequence length="477" mass="54642">MELSRGGESEVVDEEDISREIEEIKGYSLGNQLRTGFFGQDASVQTDASELPLVRCLTDETAQLVKEMETLKKDIAVKVKFIEAQYESRLQQEAEAFYTRINYKVKAFENHHKEKITVLRNSFQQQFSNAIEVIKASYKNYSMEKDEVTTSDTGRVQDLLNELQEKDFESMCLTEQLRENEETSSEPADDPEKDRLRTENNRLKDDVNGLHIEMEQIRQALGAKDQSLRDMALNTSQLQAKVEGDRKTLQKLSSENDQLKVQLNLEQENGRIQICQLKQKLEKMTESTENSQQKEPVLNAKELDSNNKDLTEHLEKLRQAERSQKQHIDRLEKKIALTNEAWGKKFEILRQSFHAIKDEMFLRQSLQRQATSLHQASVNYTIHAPVSHQGQSPEEASFKRTCFSTKTPLPSIGAREMQTVRLKTVDIHLPSEQTDHFSSAEASEGDTDEESTKILPLPLPPNRPTPSSTTFQSSHNV</sequence>
<dbReference type="Ensembl" id="ENSPNAT00000036944.2">
    <property type="protein sequence ID" value="ENSPNAP00000013470.2"/>
    <property type="gene ID" value="ENSPNAG00000019333.2"/>
</dbReference>
<accession>A0A3B4CQ38</accession>
<evidence type="ECO:0000259" key="3">
    <source>
        <dbReference type="Pfam" id="PF15821"/>
    </source>
</evidence>
<dbReference type="OrthoDB" id="10027521at2759"/>
<keyword evidence="5" id="KW-1185">Reference proteome</keyword>
<reference evidence="4" key="3">
    <citation type="submission" date="2025-09" db="UniProtKB">
        <authorList>
            <consortium name="Ensembl"/>
        </authorList>
    </citation>
    <scope>IDENTIFICATION</scope>
</reference>
<evidence type="ECO:0000256" key="2">
    <source>
        <dbReference type="SAM" id="MobiDB-lite"/>
    </source>
</evidence>
<organism evidence="4 5">
    <name type="scientific">Pygocentrus nattereri</name>
    <name type="common">Red-bellied piranha</name>
    <dbReference type="NCBI Taxonomy" id="42514"/>
    <lineage>
        <taxon>Eukaryota</taxon>
        <taxon>Metazoa</taxon>
        <taxon>Chordata</taxon>
        <taxon>Craniata</taxon>
        <taxon>Vertebrata</taxon>
        <taxon>Euteleostomi</taxon>
        <taxon>Actinopterygii</taxon>
        <taxon>Neopterygii</taxon>
        <taxon>Teleostei</taxon>
        <taxon>Ostariophysi</taxon>
        <taxon>Characiformes</taxon>
        <taxon>Characoidei</taxon>
        <taxon>Pygocentrus</taxon>
    </lineage>
</organism>
<feature type="region of interest" description="Disordered" evidence="2">
    <location>
        <begin position="430"/>
        <end position="477"/>
    </location>
</feature>
<dbReference type="STRING" id="42514.ENSPNAP00000013470"/>
<dbReference type="GeneTree" id="ENSGT00390000003836"/>
<feature type="coiled-coil region" evidence="1">
    <location>
        <begin position="300"/>
        <end position="334"/>
    </location>
</feature>
<reference evidence="4 5" key="1">
    <citation type="submission" date="2020-10" db="EMBL/GenBank/DDBJ databases">
        <title>Pygocentrus nattereri (red-bellied piranha) genome, fPygNat1, primary haplotype.</title>
        <authorList>
            <person name="Myers G."/>
            <person name="Meyer A."/>
            <person name="Karagic N."/>
            <person name="Pippel M."/>
            <person name="Winkler S."/>
            <person name="Tracey A."/>
            <person name="Wood J."/>
            <person name="Formenti G."/>
            <person name="Howe K."/>
            <person name="Fedrigo O."/>
            <person name="Jarvis E.D."/>
        </authorList>
    </citation>
    <scope>NUCLEOTIDE SEQUENCE [LARGE SCALE GENOMIC DNA]</scope>
</reference>
<name>A0A3B4CQ38_PYGNA</name>
<feature type="compositionally biased region" description="Basic and acidic residues" evidence="2">
    <location>
        <begin position="190"/>
        <end position="202"/>
    </location>
</feature>
<protein>
    <recommendedName>
        <fullName evidence="3">DUF4709 domain-containing protein</fullName>
    </recommendedName>
</protein>
<evidence type="ECO:0000256" key="1">
    <source>
        <dbReference type="SAM" id="Coils"/>
    </source>
</evidence>
<feature type="region of interest" description="Disordered" evidence="2">
    <location>
        <begin position="176"/>
        <end position="202"/>
    </location>
</feature>
<evidence type="ECO:0000313" key="4">
    <source>
        <dbReference type="Ensembl" id="ENSPNAP00000013470.2"/>
    </source>
</evidence>
<dbReference type="AlphaFoldDB" id="A0A3B4CQ38"/>